<protein>
    <submittedName>
        <fullName evidence="2">Flavoprotein</fullName>
    </submittedName>
</protein>
<dbReference type="Pfam" id="PF02441">
    <property type="entry name" value="Flavoprotein"/>
    <property type="match status" value="1"/>
</dbReference>
<accession>A0ABW3YB53</accession>
<feature type="domain" description="Flavoprotein" evidence="1">
    <location>
        <begin position="18"/>
        <end position="190"/>
    </location>
</feature>
<dbReference type="Proteomes" id="UP001597260">
    <property type="component" value="Unassembled WGS sequence"/>
</dbReference>
<dbReference type="PANTHER" id="PTHR14359">
    <property type="entry name" value="HOMO-OLIGOMERIC FLAVIN CONTAINING CYS DECARBOXYLASE FAMILY"/>
    <property type="match status" value="1"/>
</dbReference>
<dbReference type="Gene3D" id="3.40.50.1950">
    <property type="entry name" value="Flavin prenyltransferase-like"/>
    <property type="match status" value="1"/>
</dbReference>
<dbReference type="InterPro" id="IPR036551">
    <property type="entry name" value="Flavin_trans-like"/>
</dbReference>
<proteinExistence type="predicted"/>
<dbReference type="EMBL" id="JBHTMP010000012">
    <property type="protein sequence ID" value="MFD1321571.1"/>
    <property type="molecule type" value="Genomic_DNA"/>
</dbReference>
<evidence type="ECO:0000313" key="2">
    <source>
        <dbReference type="EMBL" id="MFD1321571.1"/>
    </source>
</evidence>
<dbReference type="RefSeq" id="WP_377569723.1">
    <property type="nucleotide sequence ID" value="NZ_JBHTMP010000012.1"/>
</dbReference>
<keyword evidence="3" id="KW-1185">Reference proteome</keyword>
<gene>
    <name evidence="2" type="ORF">ACFQ4H_10780</name>
</gene>
<dbReference type="InterPro" id="IPR003382">
    <property type="entry name" value="Flavoprotein"/>
</dbReference>
<evidence type="ECO:0000313" key="3">
    <source>
        <dbReference type="Proteomes" id="UP001597260"/>
    </source>
</evidence>
<dbReference type="SUPFAM" id="SSF52507">
    <property type="entry name" value="Homo-oligomeric flavin-containing Cys decarboxylases, HFCD"/>
    <property type="match status" value="1"/>
</dbReference>
<evidence type="ECO:0000259" key="1">
    <source>
        <dbReference type="Pfam" id="PF02441"/>
    </source>
</evidence>
<name>A0ABW3YB53_9ACTN</name>
<sequence>MEQTEKQETAARPLLCDRLLLGITGSPAALSMPQTVLMMRQSLVGEVRVMMSAAACRLLRPYTMRLFTGDWVYTDTHRPHGRNLIPHLDLTADIDLFLVMPATANIVAKAAHGICDDLISTAIVASPAPVVLVPAMNETMWRSRAVQRNVELATDLGYTVIAPGIGIQLTDLRAARGVMPPLEHILDQLISTVAARKREGSTV</sequence>
<comment type="caution">
    <text evidence="2">The sequence shown here is derived from an EMBL/GenBank/DDBJ whole genome shotgun (WGS) entry which is preliminary data.</text>
</comment>
<reference evidence="3" key="1">
    <citation type="journal article" date="2019" name="Int. J. Syst. Evol. Microbiol.">
        <title>The Global Catalogue of Microorganisms (GCM) 10K type strain sequencing project: providing services to taxonomists for standard genome sequencing and annotation.</title>
        <authorList>
            <consortium name="The Broad Institute Genomics Platform"/>
            <consortium name="The Broad Institute Genome Sequencing Center for Infectious Disease"/>
            <person name="Wu L."/>
            <person name="Ma J."/>
        </authorList>
    </citation>
    <scope>NUCLEOTIDE SEQUENCE [LARGE SCALE GENOMIC DNA]</scope>
    <source>
        <strain evidence="3">JCM 31037</strain>
    </source>
</reference>
<dbReference type="PANTHER" id="PTHR14359:SF6">
    <property type="entry name" value="PHOSPHOPANTOTHENOYLCYSTEINE DECARBOXYLASE"/>
    <property type="match status" value="1"/>
</dbReference>
<organism evidence="2 3">
    <name type="scientific">Micromonospora sonneratiae</name>
    <dbReference type="NCBI Taxonomy" id="1184706"/>
    <lineage>
        <taxon>Bacteria</taxon>
        <taxon>Bacillati</taxon>
        <taxon>Actinomycetota</taxon>
        <taxon>Actinomycetes</taxon>
        <taxon>Micromonosporales</taxon>
        <taxon>Micromonosporaceae</taxon>
        <taxon>Micromonospora</taxon>
    </lineage>
</organism>